<dbReference type="Pfam" id="PF00571">
    <property type="entry name" value="CBS"/>
    <property type="match status" value="1"/>
</dbReference>
<gene>
    <name evidence="12" type="ORF">FLL46_00615</name>
</gene>
<organism evidence="12 13">
    <name type="scientific">Aliikangiella coralliicola</name>
    <dbReference type="NCBI Taxonomy" id="2592383"/>
    <lineage>
        <taxon>Bacteria</taxon>
        <taxon>Pseudomonadati</taxon>
        <taxon>Pseudomonadota</taxon>
        <taxon>Gammaproteobacteria</taxon>
        <taxon>Oceanospirillales</taxon>
        <taxon>Pleioneaceae</taxon>
        <taxon>Aliikangiella</taxon>
    </lineage>
</organism>
<comment type="caution">
    <text evidence="12">The sequence shown here is derived from an EMBL/GenBank/DDBJ whole genome shotgun (WGS) entry which is preliminary data.</text>
</comment>
<evidence type="ECO:0000259" key="10">
    <source>
        <dbReference type="PROSITE" id="PS51371"/>
    </source>
</evidence>
<dbReference type="Pfam" id="PF01595">
    <property type="entry name" value="CNNM"/>
    <property type="match status" value="1"/>
</dbReference>
<dbReference type="PROSITE" id="PS51846">
    <property type="entry name" value="CNNM"/>
    <property type="match status" value="1"/>
</dbReference>
<dbReference type="Proteomes" id="UP000315439">
    <property type="component" value="Unassembled WGS sequence"/>
</dbReference>
<feature type="transmembrane region" description="Helical" evidence="9">
    <location>
        <begin position="87"/>
        <end position="107"/>
    </location>
</feature>
<dbReference type="InterPro" id="IPR000644">
    <property type="entry name" value="CBS_dom"/>
</dbReference>
<evidence type="ECO:0000256" key="2">
    <source>
        <dbReference type="ARBA" id="ARBA00022692"/>
    </source>
</evidence>
<protein>
    <submittedName>
        <fullName evidence="12">DUF21 domain-containing protein</fullName>
    </submittedName>
</protein>
<dbReference type="CDD" id="cd04590">
    <property type="entry name" value="CBS_pair_CorC_HlyC_assoc"/>
    <property type="match status" value="1"/>
</dbReference>
<dbReference type="InterPro" id="IPR002550">
    <property type="entry name" value="CNNM"/>
</dbReference>
<feature type="domain" description="CBS" evidence="10">
    <location>
        <begin position="263"/>
        <end position="324"/>
    </location>
</feature>
<dbReference type="PANTHER" id="PTHR22777:SF4">
    <property type="entry name" value="UPF0053 PROTEIN SLL1254"/>
    <property type="match status" value="1"/>
</dbReference>
<dbReference type="PROSITE" id="PS51371">
    <property type="entry name" value="CBS"/>
    <property type="match status" value="1"/>
</dbReference>
<keyword evidence="4 8" id="KW-1133">Transmembrane helix</keyword>
<dbReference type="InterPro" id="IPR044751">
    <property type="entry name" value="Ion_transp-like_CBS"/>
</dbReference>
<evidence type="ECO:0000313" key="12">
    <source>
        <dbReference type="EMBL" id="TQV89418.1"/>
    </source>
</evidence>
<accession>A0A545UIY2</accession>
<dbReference type="PANTHER" id="PTHR22777">
    <property type="entry name" value="HEMOLYSIN-RELATED"/>
    <property type="match status" value="1"/>
</dbReference>
<dbReference type="EMBL" id="VIKS01000001">
    <property type="protein sequence ID" value="TQV89418.1"/>
    <property type="molecule type" value="Genomic_DNA"/>
</dbReference>
<name>A0A545UIY2_9GAMM</name>
<dbReference type="AlphaFoldDB" id="A0A545UIY2"/>
<evidence type="ECO:0000256" key="3">
    <source>
        <dbReference type="ARBA" id="ARBA00022737"/>
    </source>
</evidence>
<evidence type="ECO:0000256" key="8">
    <source>
        <dbReference type="PROSITE-ProRule" id="PRU01193"/>
    </source>
</evidence>
<keyword evidence="13" id="KW-1185">Reference proteome</keyword>
<evidence type="ECO:0000256" key="1">
    <source>
        <dbReference type="ARBA" id="ARBA00004141"/>
    </source>
</evidence>
<dbReference type="GO" id="GO:0005886">
    <property type="term" value="C:plasma membrane"/>
    <property type="evidence" value="ECO:0007669"/>
    <property type="project" value="TreeGrafter"/>
</dbReference>
<dbReference type="RefSeq" id="WP_142891482.1">
    <property type="nucleotide sequence ID" value="NZ_ML660160.1"/>
</dbReference>
<reference evidence="12 13" key="1">
    <citation type="submission" date="2019-07" db="EMBL/GenBank/DDBJ databases">
        <title>Draft genome for Aliikangiella sp. M105.</title>
        <authorList>
            <person name="Wang G."/>
        </authorList>
    </citation>
    <scope>NUCLEOTIDE SEQUENCE [LARGE SCALE GENOMIC DNA]</scope>
    <source>
        <strain evidence="12 13">M105</strain>
    </source>
</reference>
<evidence type="ECO:0000256" key="6">
    <source>
        <dbReference type="ARBA" id="ARBA00023136"/>
    </source>
</evidence>
<dbReference type="OrthoDB" id="9798188at2"/>
<keyword evidence="2 8" id="KW-0812">Transmembrane</keyword>
<feature type="domain" description="CNNM transmembrane" evidence="11">
    <location>
        <begin position="1"/>
        <end position="179"/>
    </location>
</feature>
<sequence>MILLIIYVLVALIFSFLCSIAEAVLLSVTTAHISVLEKDNKKTGTILKSLKSDINKPLAAILTLNTIAHTTGAVGAGAQAAVVFGSAYVGVASAFLTLLILIFSEIIPKTLGASYWRELAPATAHGLKFITWLLFPFVWLSEKITGGMVSDSSLTGFSREEFTAMAELSAKEGQIADDESKILKNLLLFRNSSIESAMTPSTVIFSLSDELLVEEFFHKYDQTPFSRILIYSGDKENINGFVIRRDLLLAQARGNGKSKLKKYHRSIGALLNTSSLSHTFSELLRQRAQILLVVNEYGTVKGIITLEDLFETLLGLEIIDENDETADMQQLAKKNWVQKVAKKGFKVDD</sequence>
<evidence type="ECO:0000256" key="5">
    <source>
        <dbReference type="ARBA" id="ARBA00023122"/>
    </source>
</evidence>
<dbReference type="SUPFAM" id="SSF54631">
    <property type="entry name" value="CBS-domain pair"/>
    <property type="match status" value="1"/>
</dbReference>
<dbReference type="InterPro" id="IPR046342">
    <property type="entry name" value="CBS_dom_sf"/>
</dbReference>
<feature type="transmembrane region" description="Helical" evidence="9">
    <location>
        <begin position="119"/>
        <end position="140"/>
    </location>
</feature>
<proteinExistence type="predicted"/>
<keyword evidence="5 7" id="KW-0129">CBS domain</keyword>
<keyword evidence="6 8" id="KW-0472">Membrane</keyword>
<evidence type="ECO:0000256" key="9">
    <source>
        <dbReference type="SAM" id="Phobius"/>
    </source>
</evidence>
<evidence type="ECO:0000259" key="11">
    <source>
        <dbReference type="PROSITE" id="PS51846"/>
    </source>
</evidence>
<evidence type="ECO:0000256" key="4">
    <source>
        <dbReference type="ARBA" id="ARBA00022989"/>
    </source>
</evidence>
<keyword evidence="3" id="KW-0677">Repeat</keyword>
<dbReference type="Gene3D" id="3.10.580.10">
    <property type="entry name" value="CBS-domain"/>
    <property type="match status" value="1"/>
</dbReference>
<evidence type="ECO:0000313" key="13">
    <source>
        <dbReference type="Proteomes" id="UP000315439"/>
    </source>
</evidence>
<evidence type="ECO:0000256" key="7">
    <source>
        <dbReference type="PROSITE-ProRule" id="PRU00703"/>
    </source>
</evidence>
<comment type="subcellular location">
    <subcellularLocation>
        <location evidence="1">Membrane</location>
        <topology evidence="1">Multi-pass membrane protein</topology>
    </subcellularLocation>
</comment>
<feature type="transmembrane region" description="Helical" evidence="9">
    <location>
        <begin position="6"/>
        <end position="36"/>
    </location>
</feature>